<dbReference type="AlphaFoldDB" id="A0A0N5B9M9"/>
<feature type="region of interest" description="Disordered" evidence="1">
    <location>
        <begin position="248"/>
        <end position="285"/>
    </location>
</feature>
<dbReference type="Proteomes" id="UP000046392">
    <property type="component" value="Unplaced"/>
</dbReference>
<evidence type="ECO:0000313" key="4">
    <source>
        <dbReference type="WBParaSite" id="SPAL_0000274500.1"/>
    </source>
</evidence>
<accession>A0A0N5B9M9</accession>
<organism evidence="3 4">
    <name type="scientific">Strongyloides papillosus</name>
    <name type="common">Intestinal threadworm</name>
    <dbReference type="NCBI Taxonomy" id="174720"/>
    <lineage>
        <taxon>Eukaryota</taxon>
        <taxon>Metazoa</taxon>
        <taxon>Ecdysozoa</taxon>
        <taxon>Nematoda</taxon>
        <taxon>Chromadorea</taxon>
        <taxon>Rhabditida</taxon>
        <taxon>Tylenchina</taxon>
        <taxon>Panagrolaimomorpha</taxon>
        <taxon>Strongyloidoidea</taxon>
        <taxon>Strongyloididae</taxon>
        <taxon>Strongyloides</taxon>
    </lineage>
</organism>
<name>A0A0N5B9M9_STREA</name>
<dbReference type="WBParaSite" id="SPAL_0000274500.1">
    <property type="protein sequence ID" value="SPAL_0000274500.1"/>
    <property type="gene ID" value="SPAL_0000274500"/>
</dbReference>
<evidence type="ECO:0000313" key="3">
    <source>
        <dbReference type="Proteomes" id="UP000046392"/>
    </source>
</evidence>
<evidence type="ECO:0000256" key="1">
    <source>
        <dbReference type="SAM" id="MobiDB-lite"/>
    </source>
</evidence>
<feature type="chain" id="PRO_5005893961" evidence="2">
    <location>
        <begin position="22"/>
        <end position="434"/>
    </location>
</feature>
<reference evidence="4" key="1">
    <citation type="submission" date="2017-02" db="UniProtKB">
        <authorList>
            <consortium name="WormBaseParasite"/>
        </authorList>
    </citation>
    <scope>IDENTIFICATION</scope>
</reference>
<feature type="compositionally biased region" description="Basic residues" evidence="1">
    <location>
        <begin position="253"/>
        <end position="281"/>
    </location>
</feature>
<feature type="signal peptide" evidence="2">
    <location>
        <begin position="1"/>
        <end position="21"/>
    </location>
</feature>
<keyword evidence="2" id="KW-0732">Signal</keyword>
<protein>
    <submittedName>
        <fullName evidence="4">DUF19 domain-containing protein</fullName>
    </submittedName>
</protein>
<sequence length="434" mass="50102">MIIKKFISIVLLLTILSYVNGSEYCTVLVSCKHDVQQQFQSCIKHVLKIFSETETFPENFVDADKCKKAAKFFEKLTNNSVIVKHNETLSCVNNKTISDESFKNGTNLKCSILESEIKNKYVFRTIGKPNFEECLNQKMLADERCDVLGECCPSINKCNSFYNESNQERYKKMFNSKSQVIKNCFYNHKVALANPEKIVSPPKVNQTEKVIEVKLKKNDTSFDIDNNEITYTTTTTTEVAKTEKQLETTTKKVSNKKKNLKRKLKSKTHKQSGGKKKKSNKKQKEIYRLNKDVAGKVFATWGCNSVDVLKSLLKVSEQKCSRVRGGSDKDENIKMPSIELIENILKKDQKILTAHCVREFKEFGGKCSDETNLAPYDEIGDNIQFCRNYDILDSYKEILDSENDTQECHIRHSRFKLHLYKLKNCCLWSFKKKF</sequence>
<proteinExistence type="predicted"/>
<keyword evidence="3" id="KW-1185">Reference proteome</keyword>
<evidence type="ECO:0000256" key="2">
    <source>
        <dbReference type="SAM" id="SignalP"/>
    </source>
</evidence>